<comment type="caution">
    <text evidence="1">The sequence shown here is derived from an EMBL/GenBank/DDBJ whole genome shotgun (WGS) entry which is preliminary data.</text>
</comment>
<accession>A0A1Q8QHP8</accession>
<gene>
    <name evidence="1" type="ORF">DSOL_4820</name>
</gene>
<protein>
    <submittedName>
        <fullName evidence="1">Uncharacterized protein</fullName>
    </submittedName>
</protein>
<reference evidence="1 2" key="1">
    <citation type="submission" date="2016-09" db="EMBL/GenBank/DDBJ databases">
        <title>Complete genome of Desulfosporosinus sp. OL.</title>
        <authorList>
            <person name="Mardanov A."/>
            <person name="Beletsky A."/>
            <person name="Panova A."/>
            <person name="Karnachuk O."/>
            <person name="Ravin N."/>
        </authorList>
    </citation>
    <scope>NUCLEOTIDE SEQUENCE [LARGE SCALE GENOMIC DNA]</scope>
    <source>
        <strain evidence="1 2">OL</strain>
    </source>
</reference>
<sequence length="42" mass="4927">MKQNITAGEAQNLYFTHFSYLVAKMFQSKLNGRHDVIRALKR</sequence>
<organism evidence="1 2">
    <name type="scientific">Desulfosporosinus metallidurans</name>
    <dbReference type="NCBI Taxonomy" id="1888891"/>
    <lineage>
        <taxon>Bacteria</taxon>
        <taxon>Bacillati</taxon>
        <taxon>Bacillota</taxon>
        <taxon>Clostridia</taxon>
        <taxon>Eubacteriales</taxon>
        <taxon>Desulfitobacteriaceae</taxon>
        <taxon>Desulfosporosinus</taxon>
    </lineage>
</organism>
<dbReference type="EMBL" id="MLBF01000068">
    <property type="protein sequence ID" value="OLN26867.1"/>
    <property type="molecule type" value="Genomic_DNA"/>
</dbReference>
<evidence type="ECO:0000313" key="1">
    <source>
        <dbReference type="EMBL" id="OLN26867.1"/>
    </source>
</evidence>
<evidence type="ECO:0000313" key="2">
    <source>
        <dbReference type="Proteomes" id="UP000186102"/>
    </source>
</evidence>
<dbReference type="Proteomes" id="UP000186102">
    <property type="component" value="Unassembled WGS sequence"/>
</dbReference>
<dbReference type="STRING" id="1888891.DSOL_4820"/>
<name>A0A1Q8QHP8_9FIRM</name>
<keyword evidence="2" id="KW-1185">Reference proteome</keyword>
<proteinExistence type="predicted"/>
<dbReference type="AlphaFoldDB" id="A0A1Q8QHP8"/>